<accession>A0A2I1RL83</accession>
<feature type="transmembrane region" description="Helical" evidence="1">
    <location>
        <begin position="46"/>
        <end position="69"/>
    </location>
</feature>
<feature type="transmembrane region" description="Helical" evidence="1">
    <location>
        <begin position="81"/>
        <end position="105"/>
    </location>
</feature>
<protein>
    <submittedName>
        <fullName evidence="2">Uncharacterized protein</fullName>
    </submittedName>
</protein>
<organism evidence="2 3">
    <name type="scientific">Faucicola osloensis</name>
    <name type="common">Moraxella osloensis</name>
    <dbReference type="NCBI Taxonomy" id="34062"/>
    <lineage>
        <taxon>Bacteria</taxon>
        <taxon>Pseudomonadati</taxon>
        <taxon>Pseudomonadota</taxon>
        <taxon>Gammaproteobacteria</taxon>
        <taxon>Moraxellales</taxon>
        <taxon>Moraxellaceae</taxon>
        <taxon>Faucicola</taxon>
    </lineage>
</organism>
<reference evidence="2 3" key="1">
    <citation type="submission" date="2017-12" db="EMBL/GenBank/DDBJ databases">
        <title>Phylogenetic diversity of female urinary microbiome.</title>
        <authorList>
            <person name="Thomas-White K."/>
            <person name="Wolfe A.J."/>
        </authorList>
    </citation>
    <scope>NUCLEOTIDE SEQUENCE [LARGE SCALE GENOMIC DNA]</scope>
    <source>
        <strain evidence="2 3">UMB0416</strain>
    </source>
</reference>
<evidence type="ECO:0000256" key="1">
    <source>
        <dbReference type="SAM" id="Phobius"/>
    </source>
</evidence>
<evidence type="ECO:0000313" key="3">
    <source>
        <dbReference type="Proteomes" id="UP000234914"/>
    </source>
</evidence>
<keyword evidence="1" id="KW-0472">Membrane</keyword>
<name>A0A2I1RL83_FAUOS</name>
<dbReference type="AlphaFoldDB" id="A0A2I1RL83"/>
<gene>
    <name evidence="2" type="ORF">CYJ96_00610</name>
</gene>
<feature type="transmembrane region" description="Helical" evidence="1">
    <location>
        <begin position="20"/>
        <end position="40"/>
    </location>
</feature>
<dbReference type="RefSeq" id="WP_101963521.1">
    <property type="nucleotide sequence ID" value="NZ_JAHXPO010000003.1"/>
</dbReference>
<comment type="caution">
    <text evidence="2">The sequence shown here is derived from an EMBL/GenBank/DDBJ whole genome shotgun (WGS) entry which is preliminary data.</text>
</comment>
<dbReference type="Proteomes" id="UP000234914">
    <property type="component" value="Unassembled WGS sequence"/>
</dbReference>
<keyword evidence="1" id="KW-0812">Transmembrane</keyword>
<sequence>MKKWESTYNNNNLRLMRVHIGFVIFYVLLAMMYAFFAYGFGAHATFFELLVACFLFFLPLMLLHGFLAIGAKNKVELARKISKIVFAFLLLGFPIGTILSMLFFLPKTTWKQPDESASIN</sequence>
<proteinExistence type="predicted"/>
<keyword evidence="1" id="KW-1133">Transmembrane helix</keyword>
<dbReference type="EMBL" id="PKJS01000001">
    <property type="protein sequence ID" value="PKZ69891.1"/>
    <property type="molecule type" value="Genomic_DNA"/>
</dbReference>
<evidence type="ECO:0000313" key="2">
    <source>
        <dbReference type="EMBL" id="PKZ69891.1"/>
    </source>
</evidence>